<accession>A0ABS3DRT2</accession>
<gene>
    <name evidence="1" type="ORF">JF544_02265</name>
</gene>
<proteinExistence type="predicted"/>
<keyword evidence="2" id="KW-1185">Reference proteome</keyword>
<organism evidence="1 2">
    <name type="scientific">Halobacillus kuroshimensis</name>
    <dbReference type="NCBI Taxonomy" id="302481"/>
    <lineage>
        <taxon>Bacteria</taxon>
        <taxon>Bacillati</taxon>
        <taxon>Bacillota</taxon>
        <taxon>Bacilli</taxon>
        <taxon>Bacillales</taxon>
        <taxon>Bacillaceae</taxon>
        <taxon>Halobacillus</taxon>
    </lineage>
</organism>
<comment type="caution">
    <text evidence="1">The sequence shown here is derived from an EMBL/GenBank/DDBJ whole genome shotgun (WGS) entry which is preliminary data.</text>
</comment>
<name>A0ABS3DRT2_9BACI</name>
<protein>
    <submittedName>
        <fullName evidence="1">Uncharacterized protein</fullName>
    </submittedName>
</protein>
<dbReference type="EMBL" id="JAEKJY010000001">
    <property type="protein sequence ID" value="MBN8234047.1"/>
    <property type="molecule type" value="Genomic_DNA"/>
</dbReference>
<reference evidence="1 2" key="1">
    <citation type="submission" date="2020-12" db="EMBL/GenBank/DDBJ databases">
        <title>Oil enriched cultivation method for isolating marine PHA-producing bacteria.</title>
        <authorList>
            <person name="Zheng W."/>
            <person name="Yu S."/>
            <person name="Huang Y."/>
        </authorList>
    </citation>
    <scope>NUCLEOTIDE SEQUENCE [LARGE SCALE GENOMIC DNA]</scope>
    <source>
        <strain evidence="1 2">SY-2-6</strain>
    </source>
</reference>
<dbReference type="Proteomes" id="UP000663970">
    <property type="component" value="Unassembled WGS sequence"/>
</dbReference>
<sequence>MVVSNLVTGTITDPIILNKIGKENIDYINIGLDIDTTDEDINFSSEHLKLTTNTGETFESPHDFMSDQVEMQYIKESFTRSRMIAYLFETSTVEDIESVDLLIKAPTDSNGQPLGEDANIKIDF</sequence>
<evidence type="ECO:0000313" key="2">
    <source>
        <dbReference type="Proteomes" id="UP000663970"/>
    </source>
</evidence>
<evidence type="ECO:0000313" key="1">
    <source>
        <dbReference type="EMBL" id="MBN8234047.1"/>
    </source>
</evidence>
<dbReference type="RefSeq" id="WP_206932163.1">
    <property type="nucleotide sequence ID" value="NZ_JAEKJY010000001.1"/>
</dbReference>